<keyword evidence="1" id="KW-0472">Membrane</keyword>
<organism evidence="3 4">
    <name type="scientific">Dipteronia dyeriana</name>
    <dbReference type="NCBI Taxonomy" id="168575"/>
    <lineage>
        <taxon>Eukaryota</taxon>
        <taxon>Viridiplantae</taxon>
        <taxon>Streptophyta</taxon>
        <taxon>Embryophyta</taxon>
        <taxon>Tracheophyta</taxon>
        <taxon>Spermatophyta</taxon>
        <taxon>Magnoliopsida</taxon>
        <taxon>eudicotyledons</taxon>
        <taxon>Gunneridae</taxon>
        <taxon>Pentapetalae</taxon>
        <taxon>rosids</taxon>
        <taxon>malvids</taxon>
        <taxon>Sapindales</taxon>
        <taxon>Sapindaceae</taxon>
        <taxon>Hippocastanoideae</taxon>
        <taxon>Acereae</taxon>
        <taxon>Dipteronia</taxon>
    </lineage>
</organism>
<dbReference type="Gene3D" id="3.60.10.10">
    <property type="entry name" value="Endonuclease/exonuclease/phosphatase"/>
    <property type="match status" value="1"/>
</dbReference>
<sequence length="173" mass="19202">MGGLFLFNGAVESFVLMLVLSWNVRGLGKMEKKRVIRRLGVEAAGSAGGIITLWNEDVFSVNACISNDRCIIVSGELRKLKKEVVFCNVYAANVERERKDLWEFILNAQASLPGPWVIGGDFNTVINSSERKGGSGSSGSMRNFKDFIFRAIVIDIPLHGLRFTWSNNREAES</sequence>
<evidence type="ECO:0000256" key="1">
    <source>
        <dbReference type="SAM" id="Phobius"/>
    </source>
</evidence>
<dbReference type="InterPro" id="IPR036691">
    <property type="entry name" value="Endo/exonu/phosph_ase_sf"/>
</dbReference>
<dbReference type="GO" id="GO:0003824">
    <property type="term" value="F:catalytic activity"/>
    <property type="evidence" value="ECO:0007669"/>
    <property type="project" value="InterPro"/>
</dbReference>
<evidence type="ECO:0000259" key="2">
    <source>
        <dbReference type="Pfam" id="PF03372"/>
    </source>
</evidence>
<dbReference type="EMBL" id="JANJYI010000003">
    <property type="protein sequence ID" value="KAK2655357.1"/>
    <property type="molecule type" value="Genomic_DNA"/>
</dbReference>
<reference evidence="3" key="1">
    <citation type="journal article" date="2023" name="Plant J.">
        <title>Genome sequences and population genomics provide insights into the demographic history, inbreeding, and mutation load of two 'living fossil' tree species of Dipteronia.</title>
        <authorList>
            <person name="Feng Y."/>
            <person name="Comes H.P."/>
            <person name="Chen J."/>
            <person name="Zhu S."/>
            <person name="Lu R."/>
            <person name="Zhang X."/>
            <person name="Li P."/>
            <person name="Qiu J."/>
            <person name="Olsen K.M."/>
            <person name="Qiu Y."/>
        </authorList>
    </citation>
    <scope>NUCLEOTIDE SEQUENCE</scope>
    <source>
        <strain evidence="3">KIB01</strain>
    </source>
</reference>
<keyword evidence="4" id="KW-1185">Reference proteome</keyword>
<name>A0AAD9X9R4_9ROSI</name>
<keyword evidence="1" id="KW-1133">Transmembrane helix</keyword>
<dbReference type="Pfam" id="PF03372">
    <property type="entry name" value="Exo_endo_phos"/>
    <property type="match status" value="1"/>
</dbReference>
<dbReference type="SUPFAM" id="SSF56219">
    <property type="entry name" value="DNase I-like"/>
    <property type="match status" value="1"/>
</dbReference>
<protein>
    <recommendedName>
        <fullName evidence="2">Endonuclease/exonuclease/phosphatase domain-containing protein</fullName>
    </recommendedName>
</protein>
<comment type="caution">
    <text evidence="3">The sequence shown here is derived from an EMBL/GenBank/DDBJ whole genome shotgun (WGS) entry which is preliminary data.</text>
</comment>
<dbReference type="InterPro" id="IPR005135">
    <property type="entry name" value="Endo/exonuclease/phosphatase"/>
</dbReference>
<dbReference type="AlphaFoldDB" id="A0AAD9X9R4"/>
<accession>A0AAD9X9R4</accession>
<feature type="transmembrane region" description="Helical" evidence="1">
    <location>
        <begin position="6"/>
        <end position="24"/>
    </location>
</feature>
<dbReference type="PANTHER" id="PTHR35218">
    <property type="entry name" value="RNASE H DOMAIN-CONTAINING PROTEIN"/>
    <property type="match status" value="1"/>
</dbReference>
<dbReference type="Proteomes" id="UP001280121">
    <property type="component" value="Unassembled WGS sequence"/>
</dbReference>
<evidence type="ECO:0000313" key="4">
    <source>
        <dbReference type="Proteomes" id="UP001280121"/>
    </source>
</evidence>
<keyword evidence="1" id="KW-0812">Transmembrane</keyword>
<gene>
    <name evidence="3" type="ORF">Ddye_008409</name>
</gene>
<dbReference type="PANTHER" id="PTHR35218:SF8">
    <property type="entry name" value="ENDONUCLEASE_EXONUCLEASE_PHOSPHATASE"/>
    <property type="match status" value="1"/>
</dbReference>
<proteinExistence type="predicted"/>
<evidence type="ECO:0000313" key="3">
    <source>
        <dbReference type="EMBL" id="KAK2655357.1"/>
    </source>
</evidence>
<feature type="domain" description="Endonuclease/exonuclease/phosphatase" evidence="2">
    <location>
        <begin position="45"/>
        <end position="149"/>
    </location>
</feature>